<accession>A0ACC1A025</accession>
<evidence type="ECO:0000313" key="1">
    <source>
        <dbReference type="EMBL" id="KAJ0079776.1"/>
    </source>
</evidence>
<sequence>MSKLMKKSDYIDNFISLFSEKTLHKSNIRMKKIFRCNLLCHFCSTSNHLRPLVNALLPFLLPLAGISTIR</sequence>
<comment type="caution">
    <text evidence="1">The sequence shown here is derived from an EMBL/GenBank/DDBJ whole genome shotgun (WGS) entry which is preliminary data.</text>
</comment>
<organism evidence="1 2">
    <name type="scientific">Pistacia atlantica</name>
    <dbReference type="NCBI Taxonomy" id="434234"/>
    <lineage>
        <taxon>Eukaryota</taxon>
        <taxon>Viridiplantae</taxon>
        <taxon>Streptophyta</taxon>
        <taxon>Embryophyta</taxon>
        <taxon>Tracheophyta</taxon>
        <taxon>Spermatophyta</taxon>
        <taxon>Magnoliopsida</taxon>
        <taxon>eudicotyledons</taxon>
        <taxon>Gunneridae</taxon>
        <taxon>Pentapetalae</taxon>
        <taxon>rosids</taxon>
        <taxon>malvids</taxon>
        <taxon>Sapindales</taxon>
        <taxon>Anacardiaceae</taxon>
        <taxon>Pistacia</taxon>
    </lineage>
</organism>
<dbReference type="EMBL" id="CM047909">
    <property type="protein sequence ID" value="KAJ0079776.1"/>
    <property type="molecule type" value="Genomic_DNA"/>
</dbReference>
<reference evidence="2" key="1">
    <citation type="journal article" date="2023" name="G3 (Bethesda)">
        <title>Genome assembly and association tests identify interacting loci associated with vigor, precocity, and sex in interspecific pistachio rootstocks.</title>
        <authorList>
            <person name="Palmer W."/>
            <person name="Jacygrad E."/>
            <person name="Sagayaradj S."/>
            <person name="Cavanaugh K."/>
            <person name="Han R."/>
            <person name="Bertier L."/>
            <person name="Beede B."/>
            <person name="Kafkas S."/>
            <person name="Golino D."/>
            <person name="Preece J."/>
            <person name="Michelmore R."/>
        </authorList>
    </citation>
    <scope>NUCLEOTIDE SEQUENCE [LARGE SCALE GENOMIC DNA]</scope>
</reference>
<protein>
    <submittedName>
        <fullName evidence="1">Uncharacterized protein</fullName>
    </submittedName>
</protein>
<dbReference type="Proteomes" id="UP001164250">
    <property type="component" value="Chromosome 13"/>
</dbReference>
<proteinExistence type="predicted"/>
<gene>
    <name evidence="1" type="ORF">Patl1_22695</name>
</gene>
<keyword evidence="2" id="KW-1185">Reference proteome</keyword>
<name>A0ACC1A025_9ROSI</name>
<evidence type="ECO:0000313" key="2">
    <source>
        <dbReference type="Proteomes" id="UP001164250"/>
    </source>
</evidence>